<dbReference type="CDD" id="cd00060">
    <property type="entry name" value="FHA"/>
    <property type="match status" value="1"/>
</dbReference>
<organism evidence="4 5">
    <name type="scientific">Polyporus arcularius HHB13444</name>
    <dbReference type="NCBI Taxonomy" id="1314778"/>
    <lineage>
        <taxon>Eukaryota</taxon>
        <taxon>Fungi</taxon>
        <taxon>Dikarya</taxon>
        <taxon>Basidiomycota</taxon>
        <taxon>Agaricomycotina</taxon>
        <taxon>Agaricomycetes</taxon>
        <taxon>Polyporales</taxon>
        <taxon>Polyporaceae</taxon>
        <taxon>Polyporus</taxon>
    </lineage>
</organism>
<protein>
    <recommendedName>
        <fullName evidence="3">FHA domain-containing protein</fullName>
    </recommendedName>
</protein>
<dbReference type="AlphaFoldDB" id="A0A5C3NYV5"/>
<evidence type="ECO:0000256" key="2">
    <source>
        <dbReference type="SAM" id="MobiDB-lite"/>
    </source>
</evidence>
<evidence type="ECO:0000313" key="4">
    <source>
        <dbReference type="EMBL" id="TFK81949.1"/>
    </source>
</evidence>
<dbReference type="PROSITE" id="PS50006">
    <property type="entry name" value="FHA_DOMAIN"/>
    <property type="match status" value="1"/>
</dbReference>
<dbReference type="STRING" id="1314778.A0A5C3NYV5"/>
<dbReference type="SUPFAM" id="SSF49879">
    <property type="entry name" value="SMAD/FHA domain"/>
    <property type="match status" value="1"/>
</dbReference>
<name>A0A5C3NYV5_9APHY</name>
<evidence type="ECO:0000256" key="1">
    <source>
        <dbReference type="SAM" id="Coils"/>
    </source>
</evidence>
<dbReference type="Gene3D" id="2.60.200.20">
    <property type="match status" value="1"/>
</dbReference>
<dbReference type="InParanoid" id="A0A5C3NYV5"/>
<dbReference type="Pfam" id="PF00498">
    <property type="entry name" value="FHA"/>
    <property type="match status" value="1"/>
</dbReference>
<dbReference type="EMBL" id="ML211539">
    <property type="protein sequence ID" value="TFK81949.1"/>
    <property type="molecule type" value="Genomic_DNA"/>
</dbReference>
<sequence>MITLTSTTPTTTTTTTAPSAITMMEGTDIERSHISGIVLHVEESDGQPSEVLTFRKTESRTIFVGRKPFQAGSQSDPSRALFRCPVVSRKHAKITFAEFGNVYISDLHSHHGTHILRPGDLVSTALLPEVSTVLADGDRITFGKSVGRDTYTVKPVVVRIELMFGGDAPTRAPSPPPISLCADTADEAHPHPQGRDSELDTTATSGRYGIFIPSPRSSSSSSDGESDIQEISPPTSPRVSLQPPFIFPRDGGSNSSLGGRLQFLRHFLPPIHRLSPELSPEPSYFAFSKEPSVGENRAVGGVVGEEDMELSSSRESSPMEARSDVHDQEDIAIIGSWPTSPWRVSEPSSMIMQREVIEISDDGSPSSDPSVLVQETFAGNQLRDEPEVEMTDSTTGQGESVAIVEEHMRSQFVDDRVEITEPGDAIVTVDLSIIEAQVADTYTELNVLRAAHDQSEADFGAHIQETKEKLDVLDAEMHSTQVALIERAGELLSVQTRLQEIGEVMKLLQEHAALSERVEELVQEVTAAKKMLQETCELHQAGRTQLAEELEAVKALRVEASVAVAEAKAACVSAQDQAGEVVNFLKRKREAMEAEDPVPPLVDASKDLVVRAPKRRRAMRVVSAVARTATVATFGAVAAWGALAFS</sequence>
<keyword evidence="5" id="KW-1185">Reference proteome</keyword>
<keyword evidence="1" id="KW-0175">Coiled coil</keyword>
<proteinExistence type="predicted"/>
<dbReference type="InterPro" id="IPR000253">
    <property type="entry name" value="FHA_dom"/>
</dbReference>
<dbReference type="InterPro" id="IPR008984">
    <property type="entry name" value="SMAD_FHA_dom_sf"/>
</dbReference>
<evidence type="ECO:0000259" key="3">
    <source>
        <dbReference type="PROSITE" id="PS50006"/>
    </source>
</evidence>
<feature type="domain" description="FHA" evidence="3">
    <location>
        <begin position="62"/>
        <end position="115"/>
    </location>
</feature>
<accession>A0A5C3NYV5</accession>
<evidence type="ECO:0000313" key="5">
    <source>
        <dbReference type="Proteomes" id="UP000308197"/>
    </source>
</evidence>
<feature type="region of interest" description="Disordered" evidence="2">
    <location>
        <begin position="166"/>
        <end position="244"/>
    </location>
</feature>
<reference evidence="4 5" key="1">
    <citation type="journal article" date="2019" name="Nat. Ecol. Evol.">
        <title>Megaphylogeny resolves global patterns of mushroom evolution.</title>
        <authorList>
            <person name="Varga T."/>
            <person name="Krizsan K."/>
            <person name="Foldi C."/>
            <person name="Dima B."/>
            <person name="Sanchez-Garcia M."/>
            <person name="Sanchez-Ramirez S."/>
            <person name="Szollosi G.J."/>
            <person name="Szarkandi J.G."/>
            <person name="Papp V."/>
            <person name="Albert L."/>
            <person name="Andreopoulos W."/>
            <person name="Angelini C."/>
            <person name="Antonin V."/>
            <person name="Barry K.W."/>
            <person name="Bougher N.L."/>
            <person name="Buchanan P."/>
            <person name="Buyck B."/>
            <person name="Bense V."/>
            <person name="Catcheside P."/>
            <person name="Chovatia M."/>
            <person name="Cooper J."/>
            <person name="Damon W."/>
            <person name="Desjardin D."/>
            <person name="Finy P."/>
            <person name="Geml J."/>
            <person name="Haridas S."/>
            <person name="Hughes K."/>
            <person name="Justo A."/>
            <person name="Karasinski D."/>
            <person name="Kautmanova I."/>
            <person name="Kiss B."/>
            <person name="Kocsube S."/>
            <person name="Kotiranta H."/>
            <person name="LaButti K.M."/>
            <person name="Lechner B.E."/>
            <person name="Liimatainen K."/>
            <person name="Lipzen A."/>
            <person name="Lukacs Z."/>
            <person name="Mihaltcheva S."/>
            <person name="Morgado L.N."/>
            <person name="Niskanen T."/>
            <person name="Noordeloos M.E."/>
            <person name="Ohm R.A."/>
            <person name="Ortiz-Santana B."/>
            <person name="Ovrebo C."/>
            <person name="Racz N."/>
            <person name="Riley R."/>
            <person name="Savchenko A."/>
            <person name="Shiryaev A."/>
            <person name="Soop K."/>
            <person name="Spirin V."/>
            <person name="Szebenyi C."/>
            <person name="Tomsovsky M."/>
            <person name="Tulloss R.E."/>
            <person name="Uehling J."/>
            <person name="Grigoriev I.V."/>
            <person name="Vagvolgyi C."/>
            <person name="Papp T."/>
            <person name="Martin F.M."/>
            <person name="Miettinen O."/>
            <person name="Hibbett D.S."/>
            <person name="Nagy L.G."/>
        </authorList>
    </citation>
    <scope>NUCLEOTIDE SEQUENCE [LARGE SCALE GENOMIC DNA]</scope>
    <source>
        <strain evidence="4 5">HHB13444</strain>
    </source>
</reference>
<feature type="compositionally biased region" description="Low complexity" evidence="2">
    <location>
        <begin position="209"/>
        <end position="223"/>
    </location>
</feature>
<gene>
    <name evidence="4" type="ORF">K466DRAFT_666813</name>
</gene>
<feature type="coiled-coil region" evidence="1">
    <location>
        <begin position="504"/>
        <end position="535"/>
    </location>
</feature>
<feature type="compositionally biased region" description="Basic and acidic residues" evidence="2">
    <location>
        <begin position="186"/>
        <end position="198"/>
    </location>
</feature>
<dbReference type="Proteomes" id="UP000308197">
    <property type="component" value="Unassembled WGS sequence"/>
</dbReference>